<protein>
    <submittedName>
        <fullName evidence="1">Uncharacterized protein</fullName>
    </submittedName>
</protein>
<reference evidence="1 2" key="1">
    <citation type="submission" date="2019-01" db="EMBL/GenBank/DDBJ databases">
        <title>Filimonas sp. strain TTM-71.</title>
        <authorList>
            <person name="Chen W.-M."/>
        </authorList>
    </citation>
    <scope>NUCLEOTIDE SEQUENCE [LARGE SCALE GENOMIC DNA]</scope>
    <source>
        <strain evidence="1 2">TTM-71</strain>
    </source>
</reference>
<evidence type="ECO:0000313" key="2">
    <source>
        <dbReference type="Proteomes" id="UP000290545"/>
    </source>
</evidence>
<evidence type="ECO:0000313" key="1">
    <source>
        <dbReference type="EMBL" id="RXK86785.1"/>
    </source>
</evidence>
<dbReference type="Gene3D" id="1.20.1480.40">
    <property type="entry name" value="Uncharacterised protein PF16133, DUF4844"/>
    <property type="match status" value="1"/>
</dbReference>
<dbReference type="EMBL" id="SDHZ01000001">
    <property type="protein sequence ID" value="RXK86785.1"/>
    <property type="molecule type" value="Genomic_DNA"/>
</dbReference>
<dbReference type="RefSeq" id="WP_129002534.1">
    <property type="nucleotide sequence ID" value="NZ_SDHZ01000001.1"/>
</dbReference>
<name>A0A4Q1DD40_9BACT</name>
<gene>
    <name evidence="1" type="ORF">ESB13_08300</name>
</gene>
<dbReference type="AlphaFoldDB" id="A0A4Q1DD40"/>
<proteinExistence type="predicted"/>
<dbReference type="Proteomes" id="UP000290545">
    <property type="component" value="Unassembled WGS sequence"/>
</dbReference>
<sequence length="122" mass="14000">MAYKEQLEAIKNYYPFENWRDSYDDGLEQYTPENCNKAQDIFDTLIASLIELGEDAEENNKVELFKTAILSLNELNEEVEDLIETGEREDLCELIDRITVAAGLNPANYADGAGVADEWREW</sequence>
<dbReference type="InterPro" id="IPR038360">
    <property type="entry name" value="DUF4844_sf"/>
</dbReference>
<accession>A0A4Q1DD40</accession>
<dbReference type="OrthoDB" id="9182697at2"/>
<keyword evidence="2" id="KW-1185">Reference proteome</keyword>
<organism evidence="1 2">
    <name type="scientific">Filimonas effusa</name>
    <dbReference type="NCBI Taxonomy" id="2508721"/>
    <lineage>
        <taxon>Bacteria</taxon>
        <taxon>Pseudomonadati</taxon>
        <taxon>Bacteroidota</taxon>
        <taxon>Chitinophagia</taxon>
        <taxon>Chitinophagales</taxon>
        <taxon>Chitinophagaceae</taxon>
        <taxon>Filimonas</taxon>
    </lineage>
</organism>
<comment type="caution">
    <text evidence="1">The sequence shown here is derived from an EMBL/GenBank/DDBJ whole genome shotgun (WGS) entry which is preliminary data.</text>
</comment>